<dbReference type="GO" id="GO:0019878">
    <property type="term" value="P:lysine biosynthetic process via aminoadipic acid"/>
    <property type="evidence" value="ECO:0007669"/>
    <property type="project" value="UniProtKB-UniRule"/>
</dbReference>
<comment type="catalytic activity">
    <reaction evidence="8">
        <text>[amino-group carrier protein]-C-terminal-N-(1,4-dicarboxybutan-1-yl)-L-glutamine + ATP = [amino-group carrier protein]-C-terminal-N-(1-carboxy-5-phosphooxy-5-oxopentan-1-yl)-L-glutamine + ADP</text>
        <dbReference type="Rhea" id="RHEA:41944"/>
        <dbReference type="Rhea" id="RHEA-COMP:9694"/>
        <dbReference type="Rhea" id="RHEA-COMP:9712"/>
        <dbReference type="ChEBI" id="CHEBI:30616"/>
        <dbReference type="ChEBI" id="CHEBI:78499"/>
        <dbReference type="ChEBI" id="CHEBI:78503"/>
        <dbReference type="ChEBI" id="CHEBI:456216"/>
        <dbReference type="EC" id="2.7.2.17"/>
    </reaction>
</comment>
<keyword evidence="5 8" id="KW-0418">Kinase</keyword>
<dbReference type="AlphaFoldDB" id="A0A2M8QAS5"/>
<keyword evidence="6 8" id="KW-0067">ATP-binding</keyword>
<dbReference type="GO" id="GO:0006526">
    <property type="term" value="P:L-arginine biosynthetic process"/>
    <property type="evidence" value="ECO:0007669"/>
    <property type="project" value="TreeGrafter"/>
</dbReference>
<comment type="similarity">
    <text evidence="8">Belongs to the acetylglutamate kinase family. LysZ subfamily.</text>
</comment>
<dbReference type="PANTHER" id="PTHR23342">
    <property type="entry name" value="N-ACETYLGLUTAMATE SYNTHASE"/>
    <property type="match status" value="1"/>
</dbReference>
<sequence length="268" mass="28610">MIVIKVGGSAGINYDLVCDDIALLVKEGQPLVLVHGGSHETNVLSEKLGKPPRFLTSPQGFTSRYTDAETLDIFAMVYAGKMNTRIVERLQKRGVNAIGLSGLDGRLLEGPRKASVRAVVDGRQVLVRDDFTGKVERVNVALLRLLLDHGYTPVVSPPACSTAGEAINVDGDRAAAMIAAALGAKQLIILSNVPGLLRDFPDERTLIPRLAYGELEQALSFAEGRMKKKVLGASEAIAGGVSQVIFADARITRPVFHAMNGAGTVIER</sequence>
<dbReference type="UniPathway" id="UPA00033">
    <property type="reaction ID" value="UER00036"/>
</dbReference>
<dbReference type="HAMAP" id="MF_02082">
    <property type="entry name" value="LysZ"/>
    <property type="match status" value="1"/>
</dbReference>
<feature type="binding site" evidence="8">
    <location>
        <position position="168"/>
    </location>
    <ligand>
        <name>substrate</name>
    </ligand>
</feature>
<evidence type="ECO:0000313" key="10">
    <source>
        <dbReference type="EMBL" id="PJF46889.1"/>
    </source>
</evidence>
<protein>
    <recommendedName>
        <fullName evidence="8">Putative [LysW]-aminoadipate kinase</fullName>
        <ecNumber evidence="8">2.7.2.17</ecNumber>
    </recommendedName>
</protein>
<reference evidence="10 11" key="1">
    <citation type="submission" date="2017-11" db="EMBL/GenBank/DDBJ databases">
        <title>Evolution of Phototrophy in the Chloroflexi Phylum Driven by Horizontal Gene Transfer.</title>
        <authorList>
            <person name="Ward L.M."/>
            <person name="Hemp J."/>
            <person name="Shih P.M."/>
            <person name="Mcglynn S.E."/>
            <person name="Fischer W."/>
        </authorList>
    </citation>
    <scope>NUCLEOTIDE SEQUENCE [LARGE SCALE GENOMIC DNA]</scope>
    <source>
        <strain evidence="10">JP3_7</strain>
    </source>
</reference>
<keyword evidence="7 8" id="KW-0457">Lysine biosynthesis</keyword>
<feature type="binding site" evidence="8">
    <location>
        <position position="64"/>
    </location>
    <ligand>
        <name>substrate</name>
    </ligand>
</feature>
<gene>
    <name evidence="10" type="primary">argB</name>
    <name evidence="8" type="synonym">lysZ</name>
    <name evidence="10" type="ORF">CUN48_11525</name>
</gene>
<feature type="site" description="Transition state stabilizer" evidence="8">
    <location>
        <position position="5"/>
    </location>
</feature>
<keyword evidence="4 8" id="KW-0547">Nucleotide-binding</keyword>
<evidence type="ECO:0000256" key="3">
    <source>
        <dbReference type="ARBA" id="ARBA00022679"/>
    </source>
</evidence>
<dbReference type="PIRSF" id="PIRSF000728">
    <property type="entry name" value="NAGK"/>
    <property type="match status" value="1"/>
</dbReference>
<evidence type="ECO:0000256" key="4">
    <source>
        <dbReference type="ARBA" id="ARBA00022741"/>
    </source>
</evidence>
<evidence type="ECO:0000256" key="8">
    <source>
        <dbReference type="HAMAP-Rule" id="MF_02082"/>
    </source>
</evidence>
<dbReference type="NCBIfam" id="NF010661">
    <property type="entry name" value="PRK14058.1-3"/>
    <property type="match status" value="1"/>
</dbReference>
<feature type="domain" description="Aspartate/glutamate/uridylate kinase" evidence="9">
    <location>
        <begin position="1"/>
        <end position="247"/>
    </location>
</feature>
<keyword evidence="3 8" id="KW-0808">Transferase</keyword>
<dbReference type="EC" id="2.7.2.17" evidence="8"/>
<name>A0A2M8QAS5_9CHLR</name>
<dbReference type="InterPro" id="IPR037529">
    <property type="entry name" value="LysZ"/>
</dbReference>
<dbReference type="GO" id="GO:0005524">
    <property type="term" value="F:ATP binding"/>
    <property type="evidence" value="ECO:0007669"/>
    <property type="project" value="UniProtKB-KW"/>
</dbReference>
<evidence type="ECO:0000256" key="6">
    <source>
        <dbReference type="ARBA" id="ARBA00022840"/>
    </source>
</evidence>
<comment type="pathway">
    <text evidence="8">Amino-acid biosynthesis; L-lysine biosynthesis via AAA pathway; L-lysine from L-alpha-aminoadipate (Thermus route): step 2/5.</text>
</comment>
<keyword evidence="2 8" id="KW-0028">Amino-acid biosynthesis</keyword>
<dbReference type="InterPro" id="IPR036393">
    <property type="entry name" value="AceGlu_kinase-like_sf"/>
</dbReference>
<dbReference type="CDD" id="cd04251">
    <property type="entry name" value="AAK_NAGK-UC"/>
    <property type="match status" value="1"/>
</dbReference>
<comment type="subcellular location">
    <subcellularLocation>
        <location evidence="8">Cytoplasm</location>
    </subcellularLocation>
</comment>
<dbReference type="GO" id="GO:0043744">
    <property type="term" value="F:N2-acetyl-L-aminoadipate kinase activity"/>
    <property type="evidence" value="ECO:0007669"/>
    <property type="project" value="RHEA"/>
</dbReference>
<dbReference type="PANTHER" id="PTHR23342:SF20">
    <property type="entry name" value="[LYSW]-AMINOADIPATE KINASE"/>
    <property type="match status" value="1"/>
</dbReference>
<evidence type="ECO:0000256" key="7">
    <source>
        <dbReference type="ARBA" id="ARBA00023154"/>
    </source>
</evidence>
<evidence type="ECO:0000313" key="11">
    <source>
        <dbReference type="Proteomes" id="UP000230790"/>
    </source>
</evidence>
<evidence type="ECO:0000256" key="2">
    <source>
        <dbReference type="ARBA" id="ARBA00022605"/>
    </source>
</evidence>
<comment type="function">
    <text evidence="8">Catalyzes the phosphorylation of LysW-gamma-alpha-aminoadipate.</text>
</comment>
<proteinExistence type="inferred from homology"/>
<accession>A0A2M8QAS5</accession>
<dbReference type="InterPro" id="IPR001057">
    <property type="entry name" value="Glu/AcGlu_kinase"/>
</dbReference>
<dbReference type="Proteomes" id="UP000230790">
    <property type="component" value="Unassembled WGS sequence"/>
</dbReference>
<dbReference type="InterPro" id="IPR004662">
    <property type="entry name" value="AcgluKinase_fam"/>
</dbReference>
<dbReference type="EMBL" id="PGTN01000084">
    <property type="protein sequence ID" value="PJF46889.1"/>
    <property type="molecule type" value="Genomic_DNA"/>
</dbReference>
<evidence type="ECO:0000259" key="9">
    <source>
        <dbReference type="Pfam" id="PF00696"/>
    </source>
</evidence>
<dbReference type="NCBIfam" id="TIGR00761">
    <property type="entry name" value="argB"/>
    <property type="match status" value="1"/>
</dbReference>
<dbReference type="NCBIfam" id="NF010659">
    <property type="entry name" value="PRK14058.1-1"/>
    <property type="match status" value="1"/>
</dbReference>
<dbReference type="SUPFAM" id="SSF53633">
    <property type="entry name" value="Carbamate kinase-like"/>
    <property type="match status" value="1"/>
</dbReference>
<feature type="site" description="Transition state stabilizer" evidence="8">
    <location>
        <position position="229"/>
    </location>
</feature>
<keyword evidence="1 8" id="KW-0963">Cytoplasm</keyword>
<comment type="caution">
    <text evidence="8">Lacks conserved residue(s) required for the propagation of feature annotation.</text>
</comment>
<evidence type="ECO:0000256" key="1">
    <source>
        <dbReference type="ARBA" id="ARBA00022490"/>
    </source>
</evidence>
<evidence type="ECO:0000256" key="5">
    <source>
        <dbReference type="ARBA" id="ARBA00022777"/>
    </source>
</evidence>
<organism evidence="10 11">
    <name type="scientific">Candidatus Thermofonsia Clade 3 bacterium</name>
    <dbReference type="NCBI Taxonomy" id="2364212"/>
    <lineage>
        <taxon>Bacteria</taxon>
        <taxon>Bacillati</taxon>
        <taxon>Chloroflexota</taxon>
        <taxon>Candidatus Thermofontia</taxon>
        <taxon>Candidatus Thermofonsia Clade 3</taxon>
    </lineage>
</organism>
<dbReference type="InterPro" id="IPR001048">
    <property type="entry name" value="Asp/Glu/Uridylate_kinase"/>
</dbReference>
<dbReference type="GO" id="GO:0005737">
    <property type="term" value="C:cytoplasm"/>
    <property type="evidence" value="ECO:0007669"/>
    <property type="project" value="UniProtKB-SubCell"/>
</dbReference>
<dbReference type="Pfam" id="PF00696">
    <property type="entry name" value="AA_kinase"/>
    <property type="match status" value="1"/>
</dbReference>
<dbReference type="Gene3D" id="3.40.1160.10">
    <property type="entry name" value="Acetylglutamate kinase-like"/>
    <property type="match status" value="1"/>
</dbReference>
<dbReference type="PRINTS" id="PR00474">
    <property type="entry name" value="GLU5KINASE"/>
</dbReference>
<dbReference type="GO" id="GO:0003991">
    <property type="term" value="F:acetylglutamate kinase activity"/>
    <property type="evidence" value="ECO:0007669"/>
    <property type="project" value="TreeGrafter"/>
</dbReference>
<comment type="caution">
    <text evidence="10">The sequence shown here is derived from an EMBL/GenBank/DDBJ whole genome shotgun (WGS) entry which is preliminary data.</text>
</comment>